<reference evidence="10 12" key="2">
    <citation type="submission" date="2020-07" db="EMBL/GenBank/DDBJ databases">
        <title>Sequencing the genomes of 1000 actinobacteria strains.</title>
        <authorList>
            <person name="Klenk H.-P."/>
        </authorList>
    </citation>
    <scope>NUCLEOTIDE SEQUENCE [LARGE SCALE GENOMIC DNA]</scope>
    <source>
        <strain evidence="10 12">DSM 10309</strain>
    </source>
</reference>
<feature type="transmembrane region" description="Helical" evidence="8">
    <location>
        <begin position="87"/>
        <end position="110"/>
    </location>
</feature>
<dbReference type="Pfam" id="PF01554">
    <property type="entry name" value="MatE"/>
    <property type="match status" value="2"/>
</dbReference>
<proteinExistence type="inferred from homology"/>
<feature type="transmembrane region" description="Helical" evidence="8">
    <location>
        <begin position="344"/>
        <end position="365"/>
    </location>
</feature>
<evidence type="ECO:0000256" key="7">
    <source>
        <dbReference type="ARBA" id="ARBA00023136"/>
    </source>
</evidence>
<feature type="transmembrane region" description="Helical" evidence="8">
    <location>
        <begin position="194"/>
        <end position="212"/>
    </location>
</feature>
<dbReference type="CDD" id="cd13136">
    <property type="entry name" value="MATE_DinF_like"/>
    <property type="match status" value="1"/>
</dbReference>
<protein>
    <submittedName>
        <fullName evidence="9">MATE family efflux transporter</fullName>
    </submittedName>
    <submittedName>
        <fullName evidence="10">Putative MATE family efflux protein</fullName>
    </submittedName>
</protein>
<feature type="transmembrane region" description="Helical" evidence="8">
    <location>
        <begin position="130"/>
        <end position="154"/>
    </location>
</feature>
<organism evidence="10 12">
    <name type="scientific">Frigoribacterium faeni</name>
    <dbReference type="NCBI Taxonomy" id="145483"/>
    <lineage>
        <taxon>Bacteria</taxon>
        <taxon>Bacillati</taxon>
        <taxon>Actinomycetota</taxon>
        <taxon>Actinomycetes</taxon>
        <taxon>Micrococcales</taxon>
        <taxon>Microbacteriaceae</taxon>
        <taxon>Frigoribacterium</taxon>
    </lineage>
</organism>
<gene>
    <name evidence="10" type="ORF">FB463_003063</name>
    <name evidence="9" type="ORF">FFA01_18880</name>
</gene>
<evidence type="ECO:0000313" key="9">
    <source>
        <dbReference type="EMBL" id="GEK83579.1"/>
    </source>
</evidence>
<reference evidence="9 11" key="1">
    <citation type="submission" date="2019-07" db="EMBL/GenBank/DDBJ databases">
        <title>Whole genome shotgun sequence of Frigoribacterium faeni NBRC 103066.</title>
        <authorList>
            <person name="Hosoyama A."/>
            <person name="Uohara A."/>
            <person name="Ohji S."/>
            <person name="Ichikawa N."/>
        </authorList>
    </citation>
    <scope>NUCLEOTIDE SEQUENCE [LARGE SCALE GENOMIC DNA]</scope>
    <source>
        <strain evidence="9 11">NBRC 103066</strain>
    </source>
</reference>
<evidence type="ECO:0000256" key="8">
    <source>
        <dbReference type="SAM" id="Phobius"/>
    </source>
</evidence>
<feature type="transmembrane region" description="Helical" evidence="8">
    <location>
        <begin position="245"/>
        <end position="269"/>
    </location>
</feature>
<dbReference type="InterPro" id="IPR048279">
    <property type="entry name" value="MdtK-like"/>
</dbReference>
<evidence type="ECO:0000256" key="6">
    <source>
        <dbReference type="ARBA" id="ARBA00022989"/>
    </source>
</evidence>
<evidence type="ECO:0000313" key="12">
    <source>
        <dbReference type="Proteomes" id="UP000522688"/>
    </source>
</evidence>
<accession>A0A7W3JL26</accession>
<dbReference type="Proteomes" id="UP000321154">
    <property type="component" value="Unassembled WGS sequence"/>
</dbReference>
<keyword evidence="3" id="KW-0813">Transport</keyword>
<dbReference type="GO" id="GO:0015297">
    <property type="term" value="F:antiporter activity"/>
    <property type="evidence" value="ECO:0007669"/>
    <property type="project" value="InterPro"/>
</dbReference>
<comment type="similarity">
    <text evidence="2">Belongs to the multi antimicrobial extrusion (MATE) (TC 2.A.66.1) family.</text>
</comment>
<evidence type="ECO:0000256" key="3">
    <source>
        <dbReference type="ARBA" id="ARBA00022448"/>
    </source>
</evidence>
<evidence type="ECO:0000256" key="5">
    <source>
        <dbReference type="ARBA" id="ARBA00022692"/>
    </source>
</evidence>
<dbReference type="InterPro" id="IPR002528">
    <property type="entry name" value="MATE_fam"/>
</dbReference>
<dbReference type="NCBIfam" id="TIGR00797">
    <property type="entry name" value="matE"/>
    <property type="match status" value="1"/>
</dbReference>
<feature type="transmembrane region" description="Helical" evidence="8">
    <location>
        <begin position="377"/>
        <end position="396"/>
    </location>
</feature>
<dbReference type="AlphaFoldDB" id="A0A7W3JL26"/>
<evidence type="ECO:0000313" key="10">
    <source>
        <dbReference type="EMBL" id="MBA8814788.1"/>
    </source>
</evidence>
<comment type="subcellular location">
    <subcellularLocation>
        <location evidence="1">Cell membrane</location>
        <topology evidence="1">Multi-pass membrane protein</topology>
    </subcellularLocation>
</comment>
<dbReference type="InterPro" id="IPR044644">
    <property type="entry name" value="DinF-like"/>
</dbReference>
<name>A0A7W3JL26_9MICO</name>
<evidence type="ECO:0000256" key="1">
    <source>
        <dbReference type="ARBA" id="ARBA00004651"/>
    </source>
</evidence>
<dbReference type="PIRSF" id="PIRSF006603">
    <property type="entry name" value="DinF"/>
    <property type="match status" value="1"/>
</dbReference>
<feature type="transmembrane region" description="Helical" evidence="8">
    <location>
        <begin position="408"/>
        <end position="428"/>
    </location>
</feature>
<dbReference type="EMBL" id="JACGWW010000008">
    <property type="protein sequence ID" value="MBA8814788.1"/>
    <property type="molecule type" value="Genomic_DNA"/>
</dbReference>
<keyword evidence="4" id="KW-1003">Cell membrane</keyword>
<feature type="transmembrane region" description="Helical" evidence="8">
    <location>
        <begin position="12"/>
        <end position="30"/>
    </location>
</feature>
<keyword evidence="11" id="KW-1185">Reference proteome</keyword>
<sequence>MRLRSPLDREIVRLALPALGALIAEPLFLLTDTALIGHLGSVPLAGLGVAGVILQTALGLLIFLAYATTPTVARRLGAGDRAGAIRAGIDGLWFALLLGVVLAVAGAFAAPWLVGLFGTAAPVEAAATTYLTVSMIGLPGMLIVIAATGLLRGLQDTRTPLVVAGVGFAVNAGLNAVFIYGLGWGVAGSAAGTVVAQWGMAAVYVVIAVRAARAVGADLRPGLAGVGRTARSGAWLLVRNASLRVAMIATVATAASSGVTGLATIQVALTLFSTLAFALDALAIAGQAMIGHSLGAGDRDRVRAVMRRLLVFGIGGGVLLGALMATLSGVLGPVFTADEGVRDLLPGVVLAMAVGIPLAGFVFVLDGVLLGAGDARYLALAGVLNVVVYLAILVPVERSVGDGPGSAVALWFAFGLGYIGIRAVTLGVRAAGSRWMVVGAR</sequence>
<evidence type="ECO:0000256" key="4">
    <source>
        <dbReference type="ARBA" id="ARBA00022475"/>
    </source>
</evidence>
<evidence type="ECO:0000313" key="11">
    <source>
        <dbReference type="Proteomes" id="UP000321154"/>
    </source>
</evidence>
<keyword evidence="6 8" id="KW-1133">Transmembrane helix</keyword>
<feature type="transmembrane region" description="Helical" evidence="8">
    <location>
        <begin position="42"/>
        <end position="66"/>
    </location>
</feature>
<evidence type="ECO:0000256" key="2">
    <source>
        <dbReference type="ARBA" id="ARBA00010199"/>
    </source>
</evidence>
<dbReference type="Proteomes" id="UP000522688">
    <property type="component" value="Unassembled WGS sequence"/>
</dbReference>
<dbReference type="PANTHER" id="PTHR42893">
    <property type="entry name" value="PROTEIN DETOXIFICATION 44, CHLOROPLASTIC-RELATED"/>
    <property type="match status" value="1"/>
</dbReference>
<feature type="transmembrane region" description="Helical" evidence="8">
    <location>
        <begin position="275"/>
        <end position="297"/>
    </location>
</feature>
<comment type="caution">
    <text evidence="10">The sequence shown here is derived from an EMBL/GenBank/DDBJ whole genome shotgun (WGS) entry which is preliminary data.</text>
</comment>
<feature type="transmembrane region" description="Helical" evidence="8">
    <location>
        <begin position="309"/>
        <end position="332"/>
    </location>
</feature>
<keyword evidence="7 8" id="KW-0472">Membrane</keyword>
<keyword evidence="5 8" id="KW-0812">Transmembrane</keyword>
<dbReference type="PANTHER" id="PTHR42893:SF46">
    <property type="entry name" value="PROTEIN DETOXIFICATION 44, CHLOROPLASTIC"/>
    <property type="match status" value="1"/>
</dbReference>
<dbReference type="RefSeq" id="WP_244289784.1">
    <property type="nucleotide sequence ID" value="NZ_BAAAHR010000003.1"/>
</dbReference>
<feature type="transmembrane region" description="Helical" evidence="8">
    <location>
        <begin position="161"/>
        <end position="182"/>
    </location>
</feature>
<dbReference type="GO" id="GO:0042910">
    <property type="term" value="F:xenobiotic transmembrane transporter activity"/>
    <property type="evidence" value="ECO:0007669"/>
    <property type="project" value="InterPro"/>
</dbReference>
<dbReference type="EMBL" id="BJUV01000017">
    <property type="protein sequence ID" value="GEK83579.1"/>
    <property type="molecule type" value="Genomic_DNA"/>
</dbReference>
<dbReference type="GO" id="GO:0005886">
    <property type="term" value="C:plasma membrane"/>
    <property type="evidence" value="ECO:0007669"/>
    <property type="project" value="UniProtKB-SubCell"/>
</dbReference>